<dbReference type="Gene3D" id="3.30.420.10">
    <property type="entry name" value="Ribonuclease H-like superfamily/Ribonuclease H"/>
    <property type="match status" value="1"/>
</dbReference>
<dbReference type="EMBL" id="KQ484488">
    <property type="protein sequence ID" value="KYP34903.1"/>
    <property type="molecule type" value="Genomic_DNA"/>
</dbReference>
<accession>A0A151QXC3</accession>
<organism evidence="4 5">
    <name type="scientific">Cajanus cajan</name>
    <name type="common">Pigeon pea</name>
    <name type="synonym">Cajanus indicus</name>
    <dbReference type="NCBI Taxonomy" id="3821"/>
    <lineage>
        <taxon>Eukaryota</taxon>
        <taxon>Viridiplantae</taxon>
        <taxon>Streptophyta</taxon>
        <taxon>Embryophyta</taxon>
        <taxon>Tracheophyta</taxon>
        <taxon>Spermatophyta</taxon>
        <taxon>Magnoliopsida</taxon>
        <taxon>eudicotyledons</taxon>
        <taxon>Gunneridae</taxon>
        <taxon>Pentapetalae</taxon>
        <taxon>rosids</taxon>
        <taxon>fabids</taxon>
        <taxon>Fabales</taxon>
        <taxon>Fabaceae</taxon>
        <taxon>Papilionoideae</taxon>
        <taxon>50 kb inversion clade</taxon>
        <taxon>NPAAA clade</taxon>
        <taxon>indigoferoid/millettioid clade</taxon>
        <taxon>Phaseoleae</taxon>
        <taxon>Cajanus</taxon>
    </lineage>
</organism>
<dbReference type="PANTHER" id="PTHR37984">
    <property type="entry name" value="PROTEIN CBG26694"/>
    <property type="match status" value="1"/>
</dbReference>
<dbReference type="InterPro" id="IPR050951">
    <property type="entry name" value="Retrovirus_Pol_polyprotein"/>
</dbReference>
<dbReference type="InterPro" id="IPR041577">
    <property type="entry name" value="RT_RNaseH_2"/>
</dbReference>
<feature type="domain" description="Reverse transcriptase" evidence="2">
    <location>
        <begin position="105"/>
        <end position="286"/>
    </location>
</feature>
<reference evidence="4" key="1">
    <citation type="journal article" date="2012" name="Nat. Biotechnol.">
        <title>Draft genome sequence of pigeonpea (Cajanus cajan), an orphan legume crop of resource-poor farmers.</title>
        <authorList>
            <person name="Varshney R.K."/>
            <person name="Chen W."/>
            <person name="Li Y."/>
            <person name="Bharti A.K."/>
            <person name="Saxena R.K."/>
            <person name="Schlueter J.A."/>
            <person name="Donoghue M.T."/>
            <person name="Azam S."/>
            <person name="Fan G."/>
            <person name="Whaley A.M."/>
            <person name="Farmer A.D."/>
            <person name="Sheridan J."/>
            <person name="Iwata A."/>
            <person name="Tuteja R."/>
            <person name="Penmetsa R.V."/>
            <person name="Wu W."/>
            <person name="Upadhyaya H.D."/>
            <person name="Yang S.P."/>
            <person name="Shah T."/>
            <person name="Saxena K.B."/>
            <person name="Michael T."/>
            <person name="McCombie W.R."/>
            <person name="Yang B."/>
            <person name="Zhang G."/>
            <person name="Yang H."/>
            <person name="Wang J."/>
            <person name="Spillane C."/>
            <person name="Cook D.R."/>
            <person name="May G.D."/>
            <person name="Xu X."/>
            <person name="Jackson S.A."/>
        </authorList>
    </citation>
    <scope>NUCLEOTIDE SEQUENCE [LARGE SCALE GENOMIC DNA]</scope>
</reference>
<dbReference type="Pfam" id="PF00078">
    <property type="entry name" value="RVT_1"/>
    <property type="match status" value="1"/>
</dbReference>
<evidence type="ECO:0000259" key="3">
    <source>
        <dbReference type="PROSITE" id="PS50879"/>
    </source>
</evidence>
<dbReference type="InterPro" id="IPR012337">
    <property type="entry name" value="RNaseH-like_sf"/>
</dbReference>
<keyword evidence="1" id="KW-0511">Multifunctional enzyme</keyword>
<dbReference type="PROSITE" id="PS50879">
    <property type="entry name" value="RNASE_H_1"/>
    <property type="match status" value="1"/>
</dbReference>
<dbReference type="PROSITE" id="PS50878">
    <property type="entry name" value="RT_POL"/>
    <property type="match status" value="1"/>
</dbReference>
<dbReference type="AlphaFoldDB" id="A0A151QXC3"/>
<dbReference type="CDD" id="cd09274">
    <property type="entry name" value="RNase_HI_RT_Ty3"/>
    <property type="match status" value="1"/>
</dbReference>
<protein>
    <submittedName>
        <fullName evidence="4">Retrotransposable element Tf2</fullName>
    </submittedName>
</protein>
<dbReference type="InterPro" id="IPR043502">
    <property type="entry name" value="DNA/RNA_pol_sf"/>
</dbReference>
<dbReference type="Gene3D" id="3.30.70.270">
    <property type="match status" value="2"/>
</dbReference>
<dbReference type="Pfam" id="PF17919">
    <property type="entry name" value="RT_RNaseH_2"/>
    <property type="match status" value="1"/>
</dbReference>
<gene>
    <name evidence="4" type="ORF">KK1_044080</name>
</gene>
<dbReference type="Gramene" id="C.cajan_42166.t">
    <property type="protein sequence ID" value="C.cajan_42166.t.cds1"/>
    <property type="gene ID" value="C.cajan_42166"/>
</dbReference>
<dbReference type="InterPro" id="IPR002156">
    <property type="entry name" value="RNaseH_domain"/>
</dbReference>
<dbReference type="CDD" id="cd01647">
    <property type="entry name" value="RT_LTR"/>
    <property type="match status" value="1"/>
</dbReference>
<sequence length="585" mass="66915">MENNGLKVESHDPLEEVNLGTIEKRRITYVSKLAEKSVKEQIVQVLHEYKDCFAWDYEEMPGLDRNLVEHRLPMILGKKPVKQNPRRFAPQVIEKIKEEIERLLKAKFIRTSRYADWVSNIVPVIKKNGKMRVCIDFRDLNAATPKDAYPMPIAETMIDVVAGNEILSLLDGYSGYNQIYIAKNDVSKTAFRCPGALGTYEWVVMPFGLKNAGATYQRAMNLIFHDLIEKFMQVYIDDIVIGSKRKVDHIQHLKLSFERMRKHGLKMNPLKCAFGVSAGDFLGFVVHQKGIEIDKNKTRAIMETKPPSNKKELQSLLGKINFLRRFISNLSGKTKVFSPLLRLKKEEEFRWDENHQKAFEEIKNYLINPPVMVPPSEGGKLKLYVSANDSTIAGMLSQDDENGIERAIYYISRMLVEAEIRYTPLEKLCLSLYYACTKLKHYIKPYDVFVFCRNNVIKYMLSKPILHSRVGKWALALTEYSLTFVPLKATKGQVIADFLVDHSNLNEQVNYLTTKSWELFFDGSKHELGAGIGLLIVSPGGVPTKFLLRMKSECSNNETKYEALITGLKLLKDLGARNIIIRGDS</sequence>
<dbReference type="GO" id="GO:0003676">
    <property type="term" value="F:nucleic acid binding"/>
    <property type="evidence" value="ECO:0007669"/>
    <property type="project" value="InterPro"/>
</dbReference>
<dbReference type="SUPFAM" id="SSF53098">
    <property type="entry name" value="Ribonuclease H-like"/>
    <property type="match status" value="1"/>
</dbReference>
<keyword evidence="5" id="KW-1185">Reference proteome</keyword>
<evidence type="ECO:0000259" key="2">
    <source>
        <dbReference type="PROSITE" id="PS50878"/>
    </source>
</evidence>
<dbReference type="SUPFAM" id="SSF56672">
    <property type="entry name" value="DNA/RNA polymerases"/>
    <property type="match status" value="1"/>
</dbReference>
<dbReference type="InterPro" id="IPR000477">
    <property type="entry name" value="RT_dom"/>
</dbReference>
<feature type="domain" description="RNase H type-1" evidence="3">
    <location>
        <begin position="513"/>
        <end position="585"/>
    </location>
</feature>
<proteinExistence type="predicted"/>
<dbReference type="Gene3D" id="3.10.10.10">
    <property type="entry name" value="HIV Type 1 Reverse Transcriptase, subunit A, domain 1"/>
    <property type="match status" value="1"/>
</dbReference>
<evidence type="ECO:0000313" key="5">
    <source>
        <dbReference type="Proteomes" id="UP000075243"/>
    </source>
</evidence>
<dbReference type="PANTHER" id="PTHR37984:SF5">
    <property type="entry name" value="PROTEIN NYNRIN-LIKE"/>
    <property type="match status" value="1"/>
</dbReference>
<dbReference type="InterPro" id="IPR036397">
    <property type="entry name" value="RNaseH_sf"/>
</dbReference>
<dbReference type="Proteomes" id="UP000075243">
    <property type="component" value="Unassembled WGS sequence"/>
</dbReference>
<evidence type="ECO:0000256" key="1">
    <source>
        <dbReference type="ARBA" id="ARBA00023268"/>
    </source>
</evidence>
<dbReference type="InterPro" id="IPR043128">
    <property type="entry name" value="Rev_trsase/Diguanyl_cyclase"/>
</dbReference>
<name>A0A151QXC3_CAJCA</name>
<dbReference type="GO" id="GO:0004523">
    <property type="term" value="F:RNA-DNA hybrid ribonuclease activity"/>
    <property type="evidence" value="ECO:0007669"/>
    <property type="project" value="InterPro"/>
</dbReference>
<evidence type="ECO:0000313" key="4">
    <source>
        <dbReference type="EMBL" id="KYP34903.1"/>
    </source>
</evidence>